<evidence type="ECO:0000256" key="4">
    <source>
        <dbReference type="ARBA" id="ARBA00040604"/>
    </source>
</evidence>
<evidence type="ECO:0000313" key="7">
    <source>
        <dbReference type="EMBL" id="KMZ69981.1"/>
    </source>
</evidence>
<dbReference type="OMA" id="KKRYQGS"/>
<organism evidence="7 8">
    <name type="scientific">Zostera marina</name>
    <name type="common">Eelgrass</name>
    <dbReference type="NCBI Taxonomy" id="29655"/>
    <lineage>
        <taxon>Eukaryota</taxon>
        <taxon>Viridiplantae</taxon>
        <taxon>Streptophyta</taxon>
        <taxon>Embryophyta</taxon>
        <taxon>Tracheophyta</taxon>
        <taxon>Spermatophyta</taxon>
        <taxon>Magnoliopsida</taxon>
        <taxon>Liliopsida</taxon>
        <taxon>Zosteraceae</taxon>
        <taxon>Zostera</taxon>
    </lineage>
</organism>
<gene>
    <name evidence="7" type="ORF">ZOSMA_201G00120</name>
</gene>
<comment type="similarity">
    <text evidence="2">Belongs to the OXR1 family.</text>
</comment>
<name>A0A0K9PLW9_ZOSMR</name>
<comment type="caution">
    <text evidence="7">The sequence shown here is derived from an EMBL/GenBank/DDBJ whole genome shotgun (WGS) entry which is preliminary data.</text>
</comment>
<dbReference type="EMBL" id="LFYR01000733">
    <property type="protein sequence ID" value="KMZ69981.1"/>
    <property type="molecule type" value="Genomic_DNA"/>
</dbReference>
<dbReference type="InterPro" id="IPR006571">
    <property type="entry name" value="TLDc_dom"/>
</dbReference>
<reference evidence="8" key="1">
    <citation type="journal article" date="2016" name="Nature">
        <title>The genome of the seagrass Zostera marina reveals angiosperm adaptation to the sea.</title>
        <authorList>
            <person name="Olsen J.L."/>
            <person name="Rouze P."/>
            <person name="Verhelst B."/>
            <person name="Lin Y.-C."/>
            <person name="Bayer T."/>
            <person name="Collen J."/>
            <person name="Dattolo E."/>
            <person name="De Paoli E."/>
            <person name="Dittami S."/>
            <person name="Maumus F."/>
            <person name="Michel G."/>
            <person name="Kersting A."/>
            <person name="Lauritano C."/>
            <person name="Lohaus R."/>
            <person name="Toepel M."/>
            <person name="Tonon T."/>
            <person name="Vanneste K."/>
            <person name="Amirebrahimi M."/>
            <person name="Brakel J."/>
            <person name="Bostroem C."/>
            <person name="Chovatia M."/>
            <person name="Grimwood J."/>
            <person name="Jenkins J.W."/>
            <person name="Jueterbock A."/>
            <person name="Mraz A."/>
            <person name="Stam W.T."/>
            <person name="Tice H."/>
            <person name="Bornberg-Bauer E."/>
            <person name="Green P.J."/>
            <person name="Pearson G.A."/>
            <person name="Procaccini G."/>
            <person name="Duarte C.M."/>
            <person name="Schmutz J."/>
            <person name="Reusch T.B.H."/>
            <person name="Van de Peer Y."/>
        </authorList>
    </citation>
    <scope>NUCLEOTIDE SEQUENCE [LARGE SCALE GENOMIC DNA]</scope>
    <source>
        <strain evidence="8">cv. Finnish</strain>
    </source>
</reference>
<comment type="subcellular location">
    <subcellularLocation>
        <location evidence="1">Mitochondrion</location>
    </subcellularLocation>
</comment>
<dbReference type="STRING" id="29655.A0A0K9PLW9"/>
<evidence type="ECO:0000259" key="6">
    <source>
        <dbReference type="PROSITE" id="PS51886"/>
    </source>
</evidence>
<keyword evidence="3" id="KW-0496">Mitochondrion</keyword>
<dbReference type="OrthoDB" id="26679at2759"/>
<dbReference type="PANTHER" id="PTHR23354">
    <property type="entry name" value="NUCLEOLAR PROTEIN 7/ESTROGEN RECEPTOR COACTIVATOR-RELATED"/>
    <property type="match status" value="1"/>
</dbReference>
<dbReference type="GO" id="GO:0005739">
    <property type="term" value="C:mitochondrion"/>
    <property type="evidence" value="ECO:0007669"/>
    <property type="project" value="UniProtKB-SubCell"/>
</dbReference>
<dbReference type="PANTHER" id="PTHR23354:SF62">
    <property type="entry name" value="MUSTARD, ISOFORM V"/>
    <property type="match status" value="1"/>
</dbReference>
<proteinExistence type="inferred from homology"/>
<protein>
    <recommendedName>
        <fullName evidence="4">Oxidation resistance protein 1</fullName>
    </recommendedName>
</protein>
<dbReference type="AlphaFoldDB" id="A0A0K9PLW9"/>
<dbReference type="Pfam" id="PF07534">
    <property type="entry name" value="TLD"/>
    <property type="match status" value="1"/>
</dbReference>
<feature type="compositionally biased region" description="Polar residues" evidence="5">
    <location>
        <begin position="82"/>
        <end position="102"/>
    </location>
</feature>
<evidence type="ECO:0000313" key="8">
    <source>
        <dbReference type="Proteomes" id="UP000036987"/>
    </source>
</evidence>
<evidence type="ECO:0000256" key="5">
    <source>
        <dbReference type="SAM" id="MobiDB-lite"/>
    </source>
</evidence>
<accession>A0A0K9PLW9</accession>
<dbReference type="PROSITE" id="PS51886">
    <property type="entry name" value="TLDC"/>
    <property type="match status" value="1"/>
</dbReference>
<evidence type="ECO:0000256" key="1">
    <source>
        <dbReference type="ARBA" id="ARBA00004173"/>
    </source>
</evidence>
<evidence type="ECO:0000256" key="2">
    <source>
        <dbReference type="ARBA" id="ARBA00009540"/>
    </source>
</evidence>
<feature type="region of interest" description="Disordered" evidence="5">
    <location>
        <begin position="27"/>
        <end position="59"/>
    </location>
</feature>
<feature type="compositionally biased region" description="Basic and acidic residues" evidence="5">
    <location>
        <begin position="28"/>
        <end position="42"/>
    </location>
</feature>
<feature type="domain" description="TLDc" evidence="6">
    <location>
        <begin position="179"/>
        <end position="342"/>
    </location>
</feature>
<dbReference type="SMART" id="SM00584">
    <property type="entry name" value="TLDc"/>
    <property type="match status" value="1"/>
</dbReference>
<dbReference type="Proteomes" id="UP000036987">
    <property type="component" value="Unassembled WGS sequence"/>
</dbReference>
<sequence length="364" mass="39791">MGNPKRTLRSKAARLMSDFTSVILNPISDHHSSKTDVTKEEDGGTSLKSTDAGLTDGPDTSSFSAFMVSLLSTEEFETETHPNQFNEDTAETQPAISSTSALKETGGKKGVMARGKQSVGKAINKAARISSYRYFRTEKKTDANVISETNSTEQELTTLKVVNETTSQIELPHISEPSCLLSESLRSTLYTSLPLQAKGKIWILLYSTWRHGISLSTLYRRSMICPGHNLLIVGDEKGAVFGGLVEAPLVSTSKKKYQETHGAFVFSDLLNPPVIFRPTGANRYFTRCSADYLALGGGGHFALYLNEDLLSGSSSASDTFGNPCLAHTQDFNIKEVELWGFVSASKCEEMLELCRTDAPGICRW</sequence>
<feature type="region of interest" description="Disordered" evidence="5">
    <location>
        <begin position="82"/>
        <end position="113"/>
    </location>
</feature>
<evidence type="ECO:0000256" key="3">
    <source>
        <dbReference type="ARBA" id="ARBA00023128"/>
    </source>
</evidence>
<keyword evidence="8" id="KW-1185">Reference proteome</keyword>